<dbReference type="EMBL" id="JAVIJP010000081">
    <property type="protein sequence ID" value="KAL3618140.1"/>
    <property type="molecule type" value="Genomic_DNA"/>
</dbReference>
<organism evidence="3 4">
    <name type="scientific">Castilleja foliolosa</name>
    <dbReference type="NCBI Taxonomy" id="1961234"/>
    <lineage>
        <taxon>Eukaryota</taxon>
        <taxon>Viridiplantae</taxon>
        <taxon>Streptophyta</taxon>
        <taxon>Embryophyta</taxon>
        <taxon>Tracheophyta</taxon>
        <taxon>Spermatophyta</taxon>
        <taxon>Magnoliopsida</taxon>
        <taxon>eudicotyledons</taxon>
        <taxon>Gunneridae</taxon>
        <taxon>Pentapetalae</taxon>
        <taxon>asterids</taxon>
        <taxon>lamiids</taxon>
        <taxon>Lamiales</taxon>
        <taxon>Orobanchaceae</taxon>
        <taxon>Pedicularideae</taxon>
        <taxon>Castillejinae</taxon>
        <taxon>Castilleja</taxon>
    </lineage>
</organism>
<dbReference type="Proteomes" id="UP001632038">
    <property type="component" value="Unassembled WGS sequence"/>
</dbReference>
<proteinExistence type="predicted"/>
<accession>A0ABD3BL37</accession>
<comment type="caution">
    <text evidence="3">The sequence shown here is derived from an EMBL/GenBank/DDBJ whole genome shotgun (WGS) entry which is preliminary data.</text>
</comment>
<reference evidence="4" key="1">
    <citation type="journal article" date="2024" name="IScience">
        <title>Strigolactones Initiate the Formation of Haustorium-like Structures in Castilleja.</title>
        <authorList>
            <person name="Buerger M."/>
            <person name="Peterson D."/>
            <person name="Chory J."/>
        </authorList>
    </citation>
    <scope>NUCLEOTIDE SEQUENCE [LARGE SCALE GENOMIC DNA]</scope>
</reference>
<dbReference type="InterPro" id="IPR051504">
    <property type="entry name" value="Plant_metabolite_acyltrans"/>
</dbReference>
<dbReference type="PANTHER" id="PTHR31625">
    <property type="match status" value="1"/>
</dbReference>
<name>A0ABD3BL37_9LAMI</name>
<dbReference type="Gene3D" id="3.30.559.10">
    <property type="entry name" value="Chloramphenicol acetyltransferase-like domain"/>
    <property type="match status" value="2"/>
</dbReference>
<evidence type="ECO:0000256" key="2">
    <source>
        <dbReference type="ARBA" id="ARBA00023315"/>
    </source>
</evidence>
<keyword evidence="1" id="KW-0808">Transferase</keyword>
<dbReference type="Pfam" id="PF02458">
    <property type="entry name" value="Transferase"/>
    <property type="match status" value="1"/>
</dbReference>
<dbReference type="AlphaFoldDB" id="A0ABD3BL37"/>
<sequence>MAGIDLISLDAMMSLETEILKREATPVMRLLNDLLTLSAFLCCLVSTFIRKHQGPIRPNVEADVVLLRVDFIREVNQLLQEVRSVQEEALNTQSFDPESVANRLKQQEKQRAIHQVIWPLLFQLFQVTLFPNQGVCIGLTAHHSMCDGPALTLFMQAWASINKFNGDESRFLVSGEERLPFYDTDVVADGDRLADECWNHIKMLVPTTTATAINTLHQMVSTRERKFHATFVLSEAEIQILKSFVLHKKPAMARVSSFTVACAHLWTCLVKAIAAAGEEVADDEPEYLSFLVDCRGRFIPPLPNNYFGNCMLTVVTESTNGTLRGNNGLLSAAEVIGEAIRKTVDNGKGIMDGYTKSVIEYLKRRGGRMLIVGGSPRLDFYGIDYGWGRPIKYETVAGRDSMEVFFLSKSRKYRGGIEIGVFMSKVRIDAFAAVFDRGVIEAKESIWSKM</sequence>
<keyword evidence="4" id="KW-1185">Reference proteome</keyword>
<gene>
    <name evidence="3" type="ORF">CASFOL_038461</name>
</gene>
<evidence type="ECO:0000256" key="1">
    <source>
        <dbReference type="ARBA" id="ARBA00022679"/>
    </source>
</evidence>
<evidence type="ECO:0000313" key="4">
    <source>
        <dbReference type="Proteomes" id="UP001632038"/>
    </source>
</evidence>
<dbReference type="GO" id="GO:0016747">
    <property type="term" value="F:acyltransferase activity, transferring groups other than amino-acyl groups"/>
    <property type="evidence" value="ECO:0007669"/>
    <property type="project" value="UniProtKB-ARBA"/>
</dbReference>
<dbReference type="InterPro" id="IPR023213">
    <property type="entry name" value="CAT-like_dom_sf"/>
</dbReference>
<dbReference type="SUPFAM" id="SSF52777">
    <property type="entry name" value="CoA-dependent acyltransferases"/>
    <property type="match status" value="1"/>
</dbReference>
<keyword evidence="2" id="KW-0012">Acyltransferase</keyword>
<evidence type="ECO:0000313" key="3">
    <source>
        <dbReference type="EMBL" id="KAL3618140.1"/>
    </source>
</evidence>
<protein>
    <submittedName>
        <fullName evidence="3">Uncharacterized protein</fullName>
    </submittedName>
</protein>